<dbReference type="Proteomes" id="UP001500956">
    <property type="component" value="Unassembled WGS sequence"/>
</dbReference>
<keyword evidence="3 5" id="KW-1133">Transmembrane helix</keyword>
<accession>A0ABP8YK68</accession>
<comment type="subcellular location">
    <subcellularLocation>
        <location evidence="1">Membrane</location>
        <topology evidence="1">Multi-pass membrane protein</topology>
    </subcellularLocation>
</comment>
<feature type="transmembrane region" description="Helical" evidence="5">
    <location>
        <begin position="35"/>
        <end position="54"/>
    </location>
</feature>
<gene>
    <name evidence="7" type="ORF">GCM10023216_24000</name>
</gene>
<dbReference type="Pfam" id="PF13515">
    <property type="entry name" value="FUSC_2"/>
    <property type="match status" value="1"/>
</dbReference>
<comment type="caution">
    <text evidence="7">The sequence shown here is derived from an EMBL/GenBank/DDBJ whole genome shotgun (WGS) entry which is preliminary data.</text>
</comment>
<organism evidence="7 8">
    <name type="scientific">Isoptericola chiayiensis</name>
    <dbReference type="NCBI Taxonomy" id="579446"/>
    <lineage>
        <taxon>Bacteria</taxon>
        <taxon>Bacillati</taxon>
        <taxon>Actinomycetota</taxon>
        <taxon>Actinomycetes</taxon>
        <taxon>Micrococcales</taxon>
        <taxon>Promicromonosporaceae</taxon>
        <taxon>Isoptericola</taxon>
    </lineage>
</organism>
<evidence type="ECO:0000256" key="4">
    <source>
        <dbReference type="ARBA" id="ARBA00023136"/>
    </source>
</evidence>
<dbReference type="EMBL" id="BAABID010000010">
    <property type="protein sequence ID" value="GAA4731188.1"/>
    <property type="molecule type" value="Genomic_DNA"/>
</dbReference>
<keyword evidence="4 5" id="KW-0472">Membrane</keyword>
<protein>
    <recommendedName>
        <fullName evidence="6">Integral membrane bound transporter domain-containing protein</fullName>
    </recommendedName>
</protein>
<dbReference type="RefSeq" id="WP_172148933.1">
    <property type="nucleotide sequence ID" value="NZ_BAABID010000010.1"/>
</dbReference>
<reference evidence="8" key="1">
    <citation type="journal article" date="2019" name="Int. J. Syst. Evol. Microbiol.">
        <title>The Global Catalogue of Microorganisms (GCM) 10K type strain sequencing project: providing services to taxonomists for standard genome sequencing and annotation.</title>
        <authorList>
            <consortium name="The Broad Institute Genomics Platform"/>
            <consortium name="The Broad Institute Genome Sequencing Center for Infectious Disease"/>
            <person name="Wu L."/>
            <person name="Ma J."/>
        </authorList>
    </citation>
    <scope>NUCLEOTIDE SEQUENCE [LARGE SCALE GENOMIC DNA]</scope>
    <source>
        <strain evidence="8">JCM 18063</strain>
    </source>
</reference>
<feature type="transmembrane region" description="Helical" evidence="5">
    <location>
        <begin position="60"/>
        <end position="78"/>
    </location>
</feature>
<sequence>MRTPDPREAGAAAGAAVGTLLRRIRRRQGLSRLRTGFWPIVQASLAAGAAYLLAQVLLGHTQPFFAAVAAWVCLGFSFDRELRRVAEVAIGVAVGVGIGELIVELIGTGWWQLTVVLLLSALLARFIDRGPLLVTQAGVQAIVVVGLPAAVAHDGAFGRWTDAAIGGLVALAVTLLLPSDPLRRLRSLALEATTELAETLESIARGLRAGDVDELGSALVRGRASETVLADWRDTARKAEEIARVGVNRGQRKDIHALVEQAVLVDRAMRSVRLLARRAPTVVGPDGTWPDVAALTDEVARFAGGVRLLASAVGGGGSFDEARSLLGEVAAAADPHVLGGGDLRVASLAVLMRAPLVDTLEAAGAEPRAARESLPEL</sequence>
<feature type="transmembrane region" description="Helical" evidence="5">
    <location>
        <begin position="85"/>
        <end position="103"/>
    </location>
</feature>
<evidence type="ECO:0000259" key="6">
    <source>
        <dbReference type="Pfam" id="PF13515"/>
    </source>
</evidence>
<evidence type="ECO:0000313" key="8">
    <source>
        <dbReference type="Proteomes" id="UP001500956"/>
    </source>
</evidence>
<name>A0ABP8YK68_9MICO</name>
<evidence type="ECO:0000256" key="3">
    <source>
        <dbReference type="ARBA" id="ARBA00022989"/>
    </source>
</evidence>
<evidence type="ECO:0000313" key="7">
    <source>
        <dbReference type="EMBL" id="GAA4731188.1"/>
    </source>
</evidence>
<feature type="domain" description="Integral membrane bound transporter" evidence="6">
    <location>
        <begin position="50"/>
        <end position="173"/>
    </location>
</feature>
<dbReference type="InterPro" id="IPR049453">
    <property type="entry name" value="Memb_transporter_dom"/>
</dbReference>
<feature type="transmembrane region" description="Helical" evidence="5">
    <location>
        <begin position="132"/>
        <end position="151"/>
    </location>
</feature>
<evidence type="ECO:0000256" key="5">
    <source>
        <dbReference type="SAM" id="Phobius"/>
    </source>
</evidence>
<keyword evidence="8" id="KW-1185">Reference proteome</keyword>
<evidence type="ECO:0000256" key="1">
    <source>
        <dbReference type="ARBA" id="ARBA00004141"/>
    </source>
</evidence>
<proteinExistence type="predicted"/>
<evidence type="ECO:0000256" key="2">
    <source>
        <dbReference type="ARBA" id="ARBA00022692"/>
    </source>
</evidence>
<keyword evidence="2 5" id="KW-0812">Transmembrane</keyword>
<feature type="transmembrane region" description="Helical" evidence="5">
    <location>
        <begin position="157"/>
        <end position="177"/>
    </location>
</feature>